<dbReference type="SUPFAM" id="SSF81901">
    <property type="entry name" value="HCP-like"/>
    <property type="match status" value="1"/>
</dbReference>
<protein>
    <recommendedName>
        <fullName evidence="3">Tetratricopeptide repeat protein</fullName>
    </recommendedName>
</protein>
<dbReference type="InterPro" id="IPR011990">
    <property type="entry name" value="TPR-like_helical_dom_sf"/>
</dbReference>
<reference evidence="1" key="1">
    <citation type="submission" date="2021-01" db="EMBL/GenBank/DDBJ databases">
        <title>Fulvivirga kasyanovii gen. nov., sp nov., a novel member of the phylum Bacteroidetes isolated from seawater in a mussel farm.</title>
        <authorList>
            <person name="Zhao L.-H."/>
            <person name="Wang Z.-J."/>
        </authorList>
    </citation>
    <scope>NUCLEOTIDE SEQUENCE</scope>
    <source>
        <strain evidence="1">2943</strain>
    </source>
</reference>
<name>A0A937FE75_9BACT</name>
<keyword evidence="2" id="KW-1185">Reference proteome</keyword>
<evidence type="ECO:0008006" key="3">
    <source>
        <dbReference type="Google" id="ProtNLM"/>
    </source>
</evidence>
<sequence length="173" mass="20880">MNIYDQYIEDLIPFAEDAIYEGDYHLAHKLLMSGLTDEPGYPKLHYTMGWMYHYYQVNEAMAERHYQLAIYFDASYVEAYENLADLYWAKRKYQPLTQLMLKAEKCEEIDKDYVYSVLGKIAETQCEYRKAIGYYRKALMSSVDNHTTKELKQDIKRTRIKKFKNNWKWQRQS</sequence>
<dbReference type="RefSeq" id="WP_202246697.1">
    <property type="nucleotide sequence ID" value="NZ_JAESIY010000019.1"/>
</dbReference>
<evidence type="ECO:0000313" key="1">
    <source>
        <dbReference type="EMBL" id="MBL3658903.1"/>
    </source>
</evidence>
<dbReference type="EMBL" id="JAESIY010000019">
    <property type="protein sequence ID" value="MBL3658903.1"/>
    <property type="molecule type" value="Genomic_DNA"/>
</dbReference>
<dbReference type="Proteomes" id="UP000659388">
    <property type="component" value="Unassembled WGS sequence"/>
</dbReference>
<accession>A0A937FE75</accession>
<dbReference type="AlphaFoldDB" id="A0A937FE75"/>
<comment type="caution">
    <text evidence="1">The sequence shown here is derived from an EMBL/GenBank/DDBJ whole genome shotgun (WGS) entry which is preliminary data.</text>
</comment>
<proteinExistence type="predicted"/>
<gene>
    <name evidence="1" type="ORF">JL102_22335</name>
</gene>
<evidence type="ECO:0000313" key="2">
    <source>
        <dbReference type="Proteomes" id="UP000659388"/>
    </source>
</evidence>
<dbReference type="Gene3D" id="1.25.40.10">
    <property type="entry name" value="Tetratricopeptide repeat domain"/>
    <property type="match status" value="1"/>
</dbReference>
<organism evidence="1 2">
    <name type="scientific">Fulvivirga sediminis</name>
    <dbReference type="NCBI Taxonomy" id="2803949"/>
    <lineage>
        <taxon>Bacteria</taxon>
        <taxon>Pseudomonadati</taxon>
        <taxon>Bacteroidota</taxon>
        <taxon>Cytophagia</taxon>
        <taxon>Cytophagales</taxon>
        <taxon>Fulvivirgaceae</taxon>
        <taxon>Fulvivirga</taxon>
    </lineage>
</organism>